<evidence type="ECO:0000259" key="10">
    <source>
        <dbReference type="PROSITE" id="PS50928"/>
    </source>
</evidence>
<gene>
    <name evidence="11" type="primary">cysW_1</name>
    <name evidence="11" type="ORF">MOTE_03850</name>
</gene>
<feature type="transmembrane region" description="Helical" evidence="9">
    <location>
        <begin position="134"/>
        <end position="156"/>
    </location>
</feature>
<dbReference type="NCBIfam" id="TIGR02140">
    <property type="entry name" value="permease_CysW"/>
    <property type="match status" value="1"/>
</dbReference>
<organism evidence="11 12">
    <name type="scientific">Neomoorella thermoacetica</name>
    <name type="common">Clostridium thermoaceticum</name>
    <dbReference type="NCBI Taxonomy" id="1525"/>
    <lineage>
        <taxon>Bacteria</taxon>
        <taxon>Bacillati</taxon>
        <taxon>Bacillota</taxon>
        <taxon>Clostridia</taxon>
        <taxon>Neomoorellales</taxon>
        <taxon>Neomoorellaceae</taxon>
        <taxon>Neomoorella</taxon>
    </lineage>
</organism>
<keyword evidence="6" id="KW-0764">Sulfate transport</keyword>
<name>A0A1J5NPZ7_NEOTH</name>
<comment type="subcellular location">
    <subcellularLocation>
        <location evidence="1">Membrane</location>
        <topology evidence="1">Multi-pass membrane protein</topology>
    </subcellularLocation>
</comment>
<dbReference type="EMBL" id="MDDC01000003">
    <property type="protein sequence ID" value="OIQ60858.1"/>
    <property type="molecule type" value="Genomic_DNA"/>
</dbReference>
<dbReference type="SUPFAM" id="SSF161098">
    <property type="entry name" value="MetI-like"/>
    <property type="match status" value="1"/>
</dbReference>
<reference evidence="11 12" key="1">
    <citation type="submission" date="2016-08" db="EMBL/GenBank/DDBJ databases">
        <title>Genome-based comparison of Moorella thermoacetic strains.</title>
        <authorList>
            <person name="Poehlein A."/>
            <person name="Bengelsdorf F.R."/>
            <person name="Esser C."/>
            <person name="Duerre P."/>
            <person name="Daniel R."/>
        </authorList>
    </citation>
    <scope>NUCLEOTIDE SEQUENCE [LARGE SCALE GENOMIC DNA]</scope>
    <source>
        <strain evidence="11 12">DSM 21394</strain>
    </source>
</reference>
<evidence type="ECO:0000256" key="1">
    <source>
        <dbReference type="ARBA" id="ARBA00004141"/>
    </source>
</evidence>
<dbReference type="AlphaFoldDB" id="A0A1J5NPZ7"/>
<evidence type="ECO:0000256" key="9">
    <source>
        <dbReference type="SAM" id="Phobius"/>
    </source>
</evidence>
<comment type="function">
    <text evidence="8">Part of the ABC transporter complex CysAWTP (TC 3.A.1.6.1) involved in sulfate/thiosulfate import. Probably responsible for the translocation of the substrate across the membrane.</text>
</comment>
<feature type="transmembrane region" description="Helical" evidence="9">
    <location>
        <begin position="242"/>
        <end position="266"/>
    </location>
</feature>
<keyword evidence="3" id="KW-0813">Transport</keyword>
<feature type="transmembrane region" description="Helical" evidence="9">
    <location>
        <begin position="98"/>
        <end position="122"/>
    </location>
</feature>
<evidence type="ECO:0000256" key="6">
    <source>
        <dbReference type="ARBA" id="ARBA00023032"/>
    </source>
</evidence>
<dbReference type="InterPro" id="IPR035906">
    <property type="entry name" value="MetI-like_sf"/>
</dbReference>
<comment type="subunit">
    <text evidence="2">The complex is composed of two ATP-binding proteins (CysA), two transmembrane proteins (CysT and CysW) and a solute-binding protein (CysP).</text>
</comment>
<dbReference type="CDD" id="cd06261">
    <property type="entry name" value="TM_PBP2"/>
    <property type="match status" value="1"/>
</dbReference>
<comment type="caution">
    <text evidence="11">The sequence shown here is derived from an EMBL/GenBank/DDBJ whole genome shotgun (WGS) entry which is preliminary data.</text>
</comment>
<evidence type="ECO:0000256" key="4">
    <source>
        <dbReference type="ARBA" id="ARBA00022692"/>
    </source>
</evidence>
<dbReference type="Pfam" id="PF00528">
    <property type="entry name" value="BPD_transp_1"/>
    <property type="match status" value="1"/>
</dbReference>
<dbReference type="PROSITE" id="PS50928">
    <property type="entry name" value="ABC_TM1"/>
    <property type="match status" value="1"/>
</dbReference>
<evidence type="ECO:0000313" key="11">
    <source>
        <dbReference type="EMBL" id="OIQ60858.1"/>
    </source>
</evidence>
<dbReference type="InterPro" id="IPR005667">
    <property type="entry name" value="Sulph_transpt2"/>
</dbReference>
<feature type="domain" description="ABC transmembrane type-1" evidence="10">
    <location>
        <begin position="60"/>
        <end position="261"/>
    </location>
</feature>
<dbReference type="Proteomes" id="UP000182811">
    <property type="component" value="Unassembled WGS sequence"/>
</dbReference>
<feature type="transmembrane region" description="Helical" evidence="9">
    <location>
        <begin position="14"/>
        <end position="40"/>
    </location>
</feature>
<sequence>MAGVGRSGTQAGRFFLISVTVLFFAVFLLAPLVAVFSTALQKGSGYYLAALADPETAAAVRLTLLTTCIAVPVNTIFGLCAGWAIARYEFPGKTLLKTVIALPFSVSPVIAGLMFILVYGSGGLIGPWLEARHIQVIFAVPGIILTTLFVTLPLAAHEVIAVLEARGKEEEEVAWTLGATGRQIFCRITLPKIKWGLFYGVMLSTARAMGEFGAVSVVSGHIRGLTNTLPLHIEILYNQYDAVAAFAAATLLALAALATLAAKAVMELRPGLRGDRSAPGPAYAGGEK</sequence>
<dbReference type="InterPro" id="IPR011866">
    <property type="entry name" value="CysW_permease"/>
</dbReference>
<dbReference type="PANTHER" id="PTHR30406">
    <property type="entry name" value="SULFATE TRANSPORT SYSTEM PERMEASE PROTEIN"/>
    <property type="match status" value="1"/>
</dbReference>
<evidence type="ECO:0000256" key="5">
    <source>
        <dbReference type="ARBA" id="ARBA00022989"/>
    </source>
</evidence>
<dbReference type="InterPro" id="IPR000515">
    <property type="entry name" value="MetI-like"/>
</dbReference>
<dbReference type="GO" id="GO:0005886">
    <property type="term" value="C:plasma membrane"/>
    <property type="evidence" value="ECO:0007669"/>
    <property type="project" value="InterPro"/>
</dbReference>
<proteinExistence type="predicted"/>
<evidence type="ECO:0000313" key="12">
    <source>
        <dbReference type="Proteomes" id="UP000182811"/>
    </source>
</evidence>
<evidence type="ECO:0000256" key="8">
    <source>
        <dbReference type="ARBA" id="ARBA00025323"/>
    </source>
</evidence>
<keyword evidence="4 9" id="KW-0812">Transmembrane</keyword>
<protein>
    <submittedName>
        <fullName evidence="11">Sulfate transport system permease protein CysW</fullName>
    </submittedName>
</protein>
<dbReference type="GO" id="GO:0015419">
    <property type="term" value="F:ABC-type sulfate transporter activity"/>
    <property type="evidence" value="ECO:0007669"/>
    <property type="project" value="InterPro"/>
</dbReference>
<dbReference type="Gene3D" id="1.10.3720.10">
    <property type="entry name" value="MetI-like"/>
    <property type="match status" value="1"/>
</dbReference>
<evidence type="ECO:0000256" key="7">
    <source>
        <dbReference type="ARBA" id="ARBA00023136"/>
    </source>
</evidence>
<dbReference type="NCBIfam" id="TIGR00969">
    <property type="entry name" value="3a0106s02"/>
    <property type="match status" value="1"/>
</dbReference>
<dbReference type="PANTHER" id="PTHR30406:SF1">
    <property type="entry name" value="SULFATE TRANSPORT SYSTEM PERMEASE PROTEIN CYSW"/>
    <property type="match status" value="1"/>
</dbReference>
<keyword evidence="7 9" id="KW-0472">Membrane</keyword>
<accession>A0A1J5NPZ7</accession>
<evidence type="ECO:0000256" key="3">
    <source>
        <dbReference type="ARBA" id="ARBA00022448"/>
    </source>
</evidence>
<keyword evidence="5 9" id="KW-1133">Transmembrane helix</keyword>
<feature type="transmembrane region" description="Helical" evidence="9">
    <location>
        <begin position="60"/>
        <end position="86"/>
    </location>
</feature>
<evidence type="ECO:0000256" key="2">
    <source>
        <dbReference type="ARBA" id="ARBA00011779"/>
    </source>
</evidence>